<sequence length="110" mass="13025">MAIARYLFKLIFNCAFEYFEISRTIINPQMIQLLFDEATNLPLQIHSQKANFYTRDHFSFNFIWNHLICNQVRIVNCILYEDENMDVLLKILTQGGNKFLNITYLCVAAH</sequence>
<protein>
    <submittedName>
        <fullName evidence="1">Uncharacterized protein</fullName>
    </submittedName>
</protein>
<organism evidence="1 2">
    <name type="scientific">Meloidogyne enterolobii</name>
    <name type="common">Root-knot nematode worm</name>
    <name type="synonym">Meloidogyne mayaguensis</name>
    <dbReference type="NCBI Taxonomy" id="390850"/>
    <lineage>
        <taxon>Eukaryota</taxon>
        <taxon>Metazoa</taxon>
        <taxon>Ecdysozoa</taxon>
        <taxon>Nematoda</taxon>
        <taxon>Chromadorea</taxon>
        <taxon>Rhabditida</taxon>
        <taxon>Tylenchina</taxon>
        <taxon>Tylenchomorpha</taxon>
        <taxon>Tylenchoidea</taxon>
        <taxon>Meloidogynidae</taxon>
        <taxon>Meloidogyninae</taxon>
        <taxon>Meloidogyne</taxon>
    </lineage>
</organism>
<name>A0ACB1B5K7_MELEN</name>
<evidence type="ECO:0000313" key="1">
    <source>
        <dbReference type="EMBL" id="CAK5117694.1"/>
    </source>
</evidence>
<accession>A0ACB1B5K7</accession>
<reference evidence="1" key="1">
    <citation type="submission" date="2023-11" db="EMBL/GenBank/DDBJ databases">
        <authorList>
            <person name="Poullet M."/>
        </authorList>
    </citation>
    <scope>NUCLEOTIDE SEQUENCE</scope>
    <source>
        <strain evidence="1">E1834</strain>
    </source>
</reference>
<gene>
    <name evidence="1" type="ORF">MENTE1834_LOCUS46091</name>
</gene>
<comment type="caution">
    <text evidence="1">The sequence shown here is derived from an EMBL/GenBank/DDBJ whole genome shotgun (WGS) entry which is preliminary data.</text>
</comment>
<evidence type="ECO:0000313" key="2">
    <source>
        <dbReference type="Proteomes" id="UP001497535"/>
    </source>
</evidence>
<dbReference type="EMBL" id="CAVMJV010000161">
    <property type="protein sequence ID" value="CAK5117694.1"/>
    <property type="molecule type" value="Genomic_DNA"/>
</dbReference>
<dbReference type="Proteomes" id="UP001497535">
    <property type="component" value="Unassembled WGS sequence"/>
</dbReference>
<proteinExistence type="predicted"/>
<keyword evidence="2" id="KW-1185">Reference proteome</keyword>